<keyword evidence="8" id="KW-0969">Cilium</keyword>
<dbReference type="EMBL" id="NVUL01000004">
    <property type="protein sequence ID" value="PCI81642.1"/>
    <property type="molecule type" value="Genomic_DNA"/>
</dbReference>
<dbReference type="InterPro" id="IPR010930">
    <property type="entry name" value="Flg_bb/hook_C_dom"/>
</dbReference>
<dbReference type="InterPro" id="IPR006299">
    <property type="entry name" value="FlgC"/>
</dbReference>
<comment type="subcellular location">
    <subcellularLocation>
        <location evidence="1 6">Bacterial flagellum basal body</location>
    </subcellularLocation>
</comment>
<proteinExistence type="inferred from homology"/>
<accession>A0A2A4XG49</accession>
<comment type="caution">
    <text evidence="8">The sequence shown here is derived from an EMBL/GenBank/DDBJ whole genome shotgun (WGS) entry which is preliminary data.</text>
</comment>
<evidence type="ECO:0000256" key="1">
    <source>
        <dbReference type="ARBA" id="ARBA00004117"/>
    </source>
</evidence>
<gene>
    <name evidence="8" type="primary">flgC</name>
    <name evidence="8" type="ORF">COB20_01435</name>
</gene>
<name>A0A2A4XG49_9GAMM</name>
<protein>
    <recommendedName>
        <fullName evidence="3 6">Flagellar basal-body rod protein FlgC</fullName>
    </recommendedName>
</protein>
<evidence type="ECO:0000313" key="8">
    <source>
        <dbReference type="EMBL" id="PCI81642.1"/>
    </source>
</evidence>
<keyword evidence="8" id="KW-0282">Flagellum</keyword>
<evidence type="ECO:0000259" key="7">
    <source>
        <dbReference type="Pfam" id="PF06429"/>
    </source>
</evidence>
<comment type="similarity">
    <text evidence="2">Belongs to the flagella basal body rod proteins family.</text>
</comment>
<keyword evidence="8" id="KW-0966">Cell projection</keyword>
<keyword evidence="4 6" id="KW-0975">Bacterial flagellum</keyword>
<evidence type="ECO:0000256" key="4">
    <source>
        <dbReference type="ARBA" id="ARBA00023143"/>
    </source>
</evidence>
<dbReference type="GO" id="GO:0030694">
    <property type="term" value="C:bacterial-type flagellum basal body, rod"/>
    <property type="evidence" value="ECO:0007669"/>
    <property type="project" value="UniProtKB-UniRule"/>
</dbReference>
<dbReference type="Pfam" id="PF06429">
    <property type="entry name" value="Flg_bbr_C"/>
    <property type="match status" value="1"/>
</dbReference>
<feature type="domain" description="Flagellar basal-body/hook protein C-terminal" evidence="7">
    <location>
        <begin position="95"/>
        <end position="139"/>
    </location>
</feature>
<dbReference type="PANTHER" id="PTHR30435:SF2">
    <property type="entry name" value="FLAGELLAR BASAL-BODY ROD PROTEIN FLGC"/>
    <property type="match status" value="1"/>
</dbReference>
<dbReference type="Proteomes" id="UP000218767">
    <property type="component" value="Unassembled WGS sequence"/>
</dbReference>
<evidence type="ECO:0000256" key="2">
    <source>
        <dbReference type="ARBA" id="ARBA00009677"/>
    </source>
</evidence>
<evidence type="ECO:0000313" key="9">
    <source>
        <dbReference type="Proteomes" id="UP000218767"/>
    </source>
</evidence>
<sequence>MGLSSVFEITGTALNAQSIHIDTIAKNMANAQVLAGSEQTAYRARRPIFSSILESSMSFSFNKRNEGGVKVDGMSYSDTPIEKQMMRENPFADAEGYVYLSNVNLVEEMAYMMEASRNYQSNIEVMNTSKQLMQRTISLGA</sequence>
<evidence type="ECO:0000256" key="3">
    <source>
        <dbReference type="ARBA" id="ARBA00017941"/>
    </source>
</evidence>
<dbReference type="AlphaFoldDB" id="A0A2A4XG49"/>
<dbReference type="NCBIfam" id="TIGR01395">
    <property type="entry name" value="FlgC"/>
    <property type="match status" value="1"/>
</dbReference>
<organism evidence="8 9">
    <name type="scientific">SAR86 cluster bacterium</name>
    <dbReference type="NCBI Taxonomy" id="2030880"/>
    <lineage>
        <taxon>Bacteria</taxon>
        <taxon>Pseudomonadati</taxon>
        <taxon>Pseudomonadota</taxon>
        <taxon>Gammaproteobacteria</taxon>
        <taxon>SAR86 cluster</taxon>
    </lineage>
</organism>
<reference evidence="9" key="1">
    <citation type="submission" date="2017-08" db="EMBL/GenBank/DDBJ databases">
        <title>A dynamic microbial community with high functional redundancy inhabits the cold, oxic subseafloor aquifer.</title>
        <authorList>
            <person name="Tully B.J."/>
            <person name="Wheat C.G."/>
            <person name="Glazer B.T."/>
            <person name="Huber J.A."/>
        </authorList>
    </citation>
    <scope>NUCLEOTIDE SEQUENCE [LARGE SCALE GENOMIC DNA]</scope>
</reference>
<dbReference type="PANTHER" id="PTHR30435">
    <property type="entry name" value="FLAGELLAR PROTEIN"/>
    <property type="match status" value="1"/>
</dbReference>
<comment type="subunit">
    <text evidence="5 6">The basal body constitutes a major portion of the flagellar organelle and consists of four rings (L,P,S, and M) mounted on a central rod. The rod consists of about 26 subunits of FlgG in the distal portion, and FlgB, FlgC and FlgF are thought to build up the proximal portion of the rod with about 6 subunits each.</text>
</comment>
<evidence type="ECO:0000256" key="6">
    <source>
        <dbReference type="RuleBase" id="RU362062"/>
    </source>
</evidence>
<evidence type="ECO:0000256" key="5">
    <source>
        <dbReference type="ARBA" id="ARBA00025933"/>
    </source>
</evidence>
<dbReference type="GO" id="GO:0071978">
    <property type="term" value="P:bacterial-type flagellum-dependent swarming motility"/>
    <property type="evidence" value="ECO:0007669"/>
    <property type="project" value="TreeGrafter"/>
</dbReference>